<dbReference type="OrthoDB" id="7596534at2"/>
<dbReference type="RefSeq" id="WP_104830654.1">
    <property type="nucleotide sequence ID" value="NZ_PJCH01000010.1"/>
</dbReference>
<feature type="signal peptide" evidence="1">
    <location>
        <begin position="1"/>
        <end position="18"/>
    </location>
</feature>
<dbReference type="AlphaFoldDB" id="A0A2S7K3N5"/>
<sequence length="170" mass="17590">MIAPWKTFSAGLAFLALAACGGDTEQAATDYRGDEALPGGGTVKEAIEARQSSLKEMGKAFKTISDQLKAGAPDLDAIKTSAATVAEKSAHIGTWFPEGTSAASGVETEALDTIWEKPDEFDAAVTRFEGAAPQLVAAADSGDVEAIGAAFKETGGACKNCHDTFREDDD</sequence>
<evidence type="ECO:0000313" key="2">
    <source>
        <dbReference type="EMBL" id="PQA87096.1"/>
    </source>
</evidence>
<dbReference type="GO" id="GO:0009055">
    <property type="term" value="F:electron transfer activity"/>
    <property type="evidence" value="ECO:0007669"/>
    <property type="project" value="InterPro"/>
</dbReference>
<dbReference type="GO" id="GO:0005506">
    <property type="term" value="F:iron ion binding"/>
    <property type="evidence" value="ECO:0007669"/>
    <property type="project" value="InterPro"/>
</dbReference>
<keyword evidence="3" id="KW-1185">Reference proteome</keyword>
<dbReference type="Pfam" id="PF01322">
    <property type="entry name" value="Cytochrom_C_2"/>
    <property type="match status" value="1"/>
</dbReference>
<dbReference type="Proteomes" id="UP000239504">
    <property type="component" value="Unassembled WGS sequence"/>
</dbReference>
<dbReference type="GO" id="GO:0022900">
    <property type="term" value="P:electron transport chain"/>
    <property type="evidence" value="ECO:0007669"/>
    <property type="project" value="InterPro"/>
</dbReference>
<gene>
    <name evidence="2" type="ORF">CW354_13705</name>
</gene>
<accession>A0A2S7K3N5</accession>
<feature type="chain" id="PRO_5015417398" evidence="1">
    <location>
        <begin position="19"/>
        <end position="170"/>
    </location>
</feature>
<dbReference type="Gene3D" id="1.20.120.10">
    <property type="entry name" value="Cytochrome c/b562"/>
    <property type="match status" value="1"/>
</dbReference>
<dbReference type="InterPro" id="IPR010980">
    <property type="entry name" value="Cyt_c/b562"/>
</dbReference>
<proteinExistence type="predicted"/>
<dbReference type="InterPro" id="IPR002321">
    <property type="entry name" value="Cyt_c_II"/>
</dbReference>
<protein>
    <submittedName>
        <fullName evidence="2">Cytochrome C</fullName>
    </submittedName>
</protein>
<reference evidence="2 3" key="1">
    <citation type="submission" date="2017-12" db="EMBL/GenBank/DDBJ databases">
        <authorList>
            <person name="Hurst M.R.H."/>
        </authorList>
    </citation>
    <scope>NUCLEOTIDE SEQUENCE [LARGE SCALE GENOMIC DNA]</scope>
    <source>
        <strain evidence="2 3">SY-3-19</strain>
    </source>
</reference>
<organism evidence="2 3">
    <name type="scientific">Hyphococcus luteus</name>
    <dbReference type="NCBI Taxonomy" id="2058213"/>
    <lineage>
        <taxon>Bacteria</taxon>
        <taxon>Pseudomonadati</taxon>
        <taxon>Pseudomonadota</taxon>
        <taxon>Alphaproteobacteria</taxon>
        <taxon>Parvularculales</taxon>
        <taxon>Parvularculaceae</taxon>
        <taxon>Hyphococcus</taxon>
    </lineage>
</organism>
<evidence type="ECO:0000256" key="1">
    <source>
        <dbReference type="SAM" id="SignalP"/>
    </source>
</evidence>
<dbReference type="PRINTS" id="PR00608">
    <property type="entry name" value="CYTCHROMECII"/>
</dbReference>
<dbReference type="GO" id="GO:0020037">
    <property type="term" value="F:heme binding"/>
    <property type="evidence" value="ECO:0007669"/>
    <property type="project" value="InterPro"/>
</dbReference>
<comment type="caution">
    <text evidence="2">The sequence shown here is derived from an EMBL/GenBank/DDBJ whole genome shotgun (WGS) entry which is preliminary data.</text>
</comment>
<dbReference type="PROSITE" id="PS51009">
    <property type="entry name" value="CYTCII"/>
    <property type="match status" value="1"/>
</dbReference>
<dbReference type="InterPro" id="IPR015984">
    <property type="entry name" value="Cyt_c_prime_subgr"/>
</dbReference>
<name>A0A2S7K3N5_9PROT</name>
<dbReference type="EMBL" id="PJCH01000010">
    <property type="protein sequence ID" value="PQA87096.1"/>
    <property type="molecule type" value="Genomic_DNA"/>
</dbReference>
<keyword evidence="1" id="KW-0732">Signal</keyword>
<dbReference type="PROSITE" id="PS51257">
    <property type="entry name" value="PROKAR_LIPOPROTEIN"/>
    <property type="match status" value="1"/>
</dbReference>
<dbReference type="SUPFAM" id="SSF47175">
    <property type="entry name" value="Cytochromes"/>
    <property type="match status" value="1"/>
</dbReference>
<evidence type="ECO:0000313" key="3">
    <source>
        <dbReference type="Proteomes" id="UP000239504"/>
    </source>
</evidence>